<dbReference type="OrthoDB" id="5786856at2759"/>
<reference evidence="2 3" key="1">
    <citation type="submission" date="2018-08" db="EMBL/GenBank/DDBJ databases">
        <authorList>
            <person name="Laetsch R D."/>
            <person name="Stevens L."/>
            <person name="Kumar S."/>
            <person name="Blaxter L. M."/>
        </authorList>
    </citation>
    <scope>NUCLEOTIDE SEQUENCE [LARGE SCALE GENOMIC DNA]</scope>
</reference>
<evidence type="ECO:0000259" key="1">
    <source>
        <dbReference type="PROSITE" id="PS50097"/>
    </source>
</evidence>
<dbReference type="Gene3D" id="3.30.710.10">
    <property type="entry name" value="Potassium Channel Kv1.1, Chain A"/>
    <property type="match status" value="2"/>
</dbReference>
<dbReference type="CDD" id="cd18186">
    <property type="entry name" value="BTB_POZ_ZBTB_KLHL-like"/>
    <property type="match status" value="2"/>
</dbReference>
<keyword evidence="3" id="KW-1185">Reference proteome</keyword>
<organism evidence="2 3">
    <name type="scientific">Acanthocheilonema viteae</name>
    <name type="common">Filarial nematode worm</name>
    <name type="synonym">Dipetalonema viteae</name>
    <dbReference type="NCBI Taxonomy" id="6277"/>
    <lineage>
        <taxon>Eukaryota</taxon>
        <taxon>Metazoa</taxon>
        <taxon>Ecdysozoa</taxon>
        <taxon>Nematoda</taxon>
        <taxon>Chromadorea</taxon>
        <taxon>Rhabditida</taxon>
        <taxon>Spirurina</taxon>
        <taxon>Spiruromorpha</taxon>
        <taxon>Filarioidea</taxon>
        <taxon>Onchocercidae</taxon>
        <taxon>Acanthocheilonema</taxon>
    </lineage>
</organism>
<evidence type="ECO:0000313" key="3">
    <source>
        <dbReference type="Proteomes" id="UP000276991"/>
    </source>
</evidence>
<accession>A0A498SDS4</accession>
<dbReference type="PANTHER" id="PTHR22744">
    <property type="entry name" value="HELIX LOOP HELIX PROTEIN 21-RELATED"/>
    <property type="match status" value="1"/>
</dbReference>
<proteinExistence type="predicted"/>
<gene>
    <name evidence="2" type="ORF">NAV_LOCUS4813</name>
</gene>
<name>A0A498SDS4_ACAVI</name>
<dbReference type="EMBL" id="UPTC01000764">
    <property type="protein sequence ID" value="VBB30022.1"/>
    <property type="molecule type" value="Genomic_DNA"/>
</dbReference>
<dbReference type="InterPro" id="IPR011333">
    <property type="entry name" value="SKP1/BTB/POZ_sf"/>
</dbReference>
<dbReference type="PANTHER" id="PTHR22744:SF14">
    <property type="entry name" value="BTB DOMAIN-CONTAINING PROTEIN-RELATED"/>
    <property type="match status" value="1"/>
</dbReference>
<evidence type="ECO:0000313" key="2">
    <source>
        <dbReference type="EMBL" id="VBB30022.1"/>
    </source>
</evidence>
<protein>
    <recommendedName>
        <fullName evidence="1">BTB domain-containing protein</fullName>
    </recommendedName>
</protein>
<dbReference type="Pfam" id="PF00651">
    <property type="entry name" value="BTB"/>
    <property type="match status" value="1"/>
</dbReference>
<dbReference type="AlphaFoldDB" id="A0A498SDS4"/>
<dbReference type="Proteomes" id="UP000276991">
    <property type="component" value="Unassembled WGS sequence"/>
</dbReference>
<feature type="domain" description="BTB" evidence="1">
    <location>
        <begin position="399"/>
        <end position="463"/>
    </location>
</feature>
<sequence length="596" mass="69771">MEISDDTFSQRTRLRQFELIVEKKSIFVNAHYLAELSPYFKMLCFEDTFREAQNGRAEIEDEAYDEVIELLRFICPNDDYVINKSITGMILANFTMFELRDLRRQLESYVQNEVRMEKYKPRDENLLEMIVEAMNASFPPSLMDIMYQKLARIDLDHVKALIKDLPNRYSQAILEGVQKFIQKASVICLYELRMSGCIKFLREIVNNVPNSGRKIATEHVLSNITYLFRWTIPIVRPAGASFFQQTHFYTTYEAFAYEWTINFIGSPQWPEMKTVWRLFLDHCKVFNQPTPLAIVFKLQLVKGEECSPQIASVPDAYHSTFFSNGNYRLFEGNPLLTLLTEAFDIHSRWQGGRAMLTVEMSFAASDFQIQLNETLPIQSLLKDGDFRKKLKDIHDNIAPDFIFKTLDGEIQSYKSLLYISSPYFRDLFNSDNITLNQITLNYRREAVLQTLSYMIFGVFESSEIVDSELIPQMLKCAKQFQLRMTQFDDDIGRVLIFQLLKNLDNLDKIIKILSLTHRQQSYYQVKRMCIAMIVEKHYRRFVQEYNSDAVGEKLDIFERLSSATVPSLSPVNRIHSIYRGTTACQRILHYKKYSSK</sequence>
<dbReference type="PROSITE" id="PS50097">
    <property type="entry name" value="BTB"/>
    <property type="match status" value="2"/>
</dbReference>
<dbReference type="InterPro" id="IPR000210">
    <property type="entry name" value="BTB/POZ_dom"/>
</dbReference>
<dbReference type="SUPFAM" id="SSF54695">
    <property type="entry name" value="POZ domain"/>
    <property type="match status" value="2"/>
</dbReference>
<feature type="domain" description="BTB" evidence="1">
    <location>
        <begin position="15"/>
        <end position="74"/>
    </location>
</feature>